<feature type="transmembrane region" description="Helical" evidence="6">
    <location>
        <begin position="257"/>
        <end position="278"/>
    </location>
</feature>
<reference evidence="7 8" key="1">
    <citation type="submission" date="2019-10" db="EMBL/GenBank/DDBJ databases">
        <title>Whole genome shotgun sequence of Acrocarpospora macrocephala NBRC 16266.</title>
        <authorList>
            <person name="Ichikawa N."/>
            <person name="Kimura A."/>
            <person name="Kitahashi Y."/>
            <person name="Komaki H."/>
            <person name="Oguchi A."/>
        </authorList>
    </citation>
    <scope>NUCLEOTIDE SEQUENCE [LARGE SCALE GENOMIC DNA]</scope>
    <source>
        <strain evidence="7 8">NBRC 16266</strain>
    </source>
</reference>
<protein>
    <submittedName>
        <fullName evidence="7">MFS transporter</fullName>
    </submittedName>
</protein>
<organism evidence="7 8">
    <name type="scientific">Acrocarpospora macrocephala</name>
    <dbReference type="NCBI Taxonomy" id="150177"/>
    <lineage>
        <taxon>Bacteria</taxon>
        <taxon>Bacillati</taxon>
        <taxon>Actinomycetota</taxon>
        <taxon>Actinomycetes</taxon>
        <taxon>Streptosporangiales</taxon>
        <taxon>Streptosporangiaceae</taxon>
        <taxon>Acrocarpospora</taxon>
    </lineage>
</organism>
<evidence type="ECO:0000313" key="8">
    <source>
        <dbReference type="Proteomes" id="UP000331127"/>
    </source>
</evidence>
<evidence type="ECO:0000256" key="1">
    <source>
        <dbReference type="ARBA" id="ARBA00004651"/>
    </source>
</evidence>
<dbReference type="PANTHER" id="PTHR23513:SF6">
    <property type="entry name" value="MAJOR FACILITATOR SUPERFAMILY ASSOCIATED DOMAIN-CONTAINING PROTEIN"/>
    <property type="match status" value="1"/>
</dbReference>
<name>A0A5M3WHN7_9ACTN</name>
<dbReference type="Gene3D" id="1.20.1250.20">
    <property type="entry name" value="MFS general substrate transporter like domains"/>
    <property type="match status" value="1"/>
</dbReference>
<dbReference type="GO" id="GO:0022857">
    <property type="term" value="F:transmembrane transporter activity"/>
    <property type="evidence" value="ECO:0007669"/>
    <property type="project" value="InterPro"/>
</dbReference>
<dbReference type="SUPFAM" id="SSF103473">
    <property type="entry name" value="MFS general substrate transporter"/>
    <property type="match status" value="1"/>
</dbReference>
<evidence type="ECO:0000256" key="4">
    <source>
        <dbReference type="ARBA" id="ARBA00022989"/>
    </source>
</evidence>
<evidence type="ECO:0000256" key="6">
    <source>
        <dbReference type="SAM" id="Phobius"/>
    </source>
</evidence>
<dbReference type="InterPro" id="IPR011701">
    <property type="entry name" value="MFS"/>
</dbReference>
<feature type="transmembrane region" description="Helical" evidence="6">
    <location>
        <begin position="40"/>
        <end position="61"/>
    </location>
</feature>
<dbReference type="EMBL" id="BLAE01000011">
    <property type="protein sequence ID" value="GES08645.1"/>
    <property type="molecule type" value="Genomic_DNA"/>
</dbReference>
<comment type="subcellular location">
    <subcellularLocation>
        <location evidence="1">Cell membrane</location>
        <topology evidence="1">Multi-pass membrane protein</topology>
    </subcellularLocation>
</comment>
<dbReference type="PANTHER" id="PTHR23513">
    <property type="entry name" value="INTEGRAL MEMBRANE EFFLUX PROTEIN-RELATED"/>
    <property type="match status" value="1"/>
</dbReference>
<evidence type="ECO:0000256" key="2">
    <source>
        <dbReference type="ARBA" id="ARBA00022475"/>
    </source>
</evidence>
<comment type="caution">
    <text evidence="7">The sequence shown here is derived from an EMBL/GenBank/DDBJ whole genome shotgun (WGS) entry which is preliminary data.</text>
</comment>
<evidence type="ECO:0000313" key="7">
    <source>
        <dbReference type="EMBL" id="GES08645.1"/>
    </source>
</evidence>
<keyword evidence="2" id="KW-1003">Cell membrane</keyword>
<proteinExistence type="predicted"/>
<dbReference type="CDD" id="cd06173">
    <property type="entry name" value="MFS_MefA_like"/>
    <property type="match status" value="1"/>
</dbReference>
<dbReference type="Pfam" id="PF07690">
    <property type="entry name" value="MFS_1"/>
    <property type="match status" value="1"/>
</dbReference>
<gene>
    <name evidence="7" type="ORF">Amac_022410</name>
</gene>
<accession>A0A5M3WHN7</accession>
<keyword evidence="3 6" id="KW-0812">Transmembrane</keyword>
<feature type="transmembrane region" description="Helical" evidence="6">
    <location>
        <begin position="231"/>
        <end position="251"/>
    </location>
</feature>
<dbReference type="AlphaFoldDB" id="A0A5M3WHN7"/>
<feature type="transmembrane region" description="Helical" evidence="6">
    <location>
        <begin position="354"/>
        <end position="376"/>
    </location>
</feature>
<dbReference type="GO" id="GO:0005886">
    <property type="term" value="C:plasma membrane"/>
    <property type="evidence" value="ECO:0007669"/>
    <property type="project" value="UniProtKB-SubCell"/>
</dbReference>
<dbReference type="Proteomes" id="UP000331127">
    <property type="component" value="Unassembled WGS sequence"/>
</dbReference>
<keyword evidence="8" id="KW-1185">Reference proteome</keyword>
<feature type="transmembrane region" description="Helical" evidence="6">
    <location>
        <begin position="164"/>
        <end position="182"/>
    </location>
</feature>
<feature type="transmembrane region" description="Helical" evidence="6">
    <location>
        <begin position="82"/>
        <end position="108"/>
    </location>
</feature>
<feature type="transmembrane region" description="Helical" evidence="6">
    <location>
        <begin position="315"/>
        <end position="333"/>
    </location>
</feature>
<keyword evidence="5 6" id="KW-0472">Membrane</keyword>
<evidence type="ECO:0000256" key="3">
    <source>
        <dbReference type="ARBA" id="ARBA00022692"/>
    </source>
</evidence>
<dbReference type="InterPro" id="IPR036259">
    <property type="entry name" value="MFS_trans_sf"/>
</dbReference>
<evidence type="ECO:0000256" key="5">
    <source>
        <dbReference type="ARBA" id="ARBA00023136"/>
    </source>
</evidence>
<feature type="transmembrane region" description="Helical" evidence="6">
    <location>
        <begin position="290"/>
        <end position="309"/>
    </location>
</feature>
<keyword evidence="4 6" id="KW-1133">Transmembrane helix</keyword>
<sequence length="421" mass="44686">MRLRRVQFRLAACSIAASTLGARAIGITYPLLALSITKSPVILGLVTFALTVPGLLFYLPAGVLADRADPRVIMQFTEFGRAMAIGSLGVAIAIEQVTIAHIIVVAFIEGALCVTYSLAETTLLSTLISRENAPARLSASEICVHIAAMAGRPLGGMLFDLGRLPAFILNTGVFLLSARFLSGTAKAPRNKRPAKLKQTERRASKPSMGSLLAEMASGFRELFGHPFLRQAMLVTAAGNLAINAIIMIFMVNSAGLSPILVGCVLAAGGIGGVIGSTLSRLPSLRGLIKPAASTLNIHMWIWVLALLIATRGEPLSYAVATLITGCAGGLLNVSIRTYEIRHVDRRKLARVGGVFRLMSHSAVCLAAPLGGLLASWLTAQEAIEVVFTLFATSTMAMSLGEAWRRLAELERQMNETGRPGE</sequence>